<dbReference type="Ensembl" id="ENSORLT00020002227.1">
    <property type="protein sequence ID" value="ENSORLP00020007829.1"/>
    <property type="gene ID" value="ENSORLG00020008711.1"/>
</dbReference>
<feature type="compositionally biased region" description="Low complexity" evidence="1">
    <location>
        <begin position="83"/>
        <end position="92"/>
    </location>
</feature>
<proteinExistence type="predicted"/>
<protein>
    <submittedName>
        <fullName evidence="2">Junctional cadherin 5 associated a</fullName>
    </submittedName>
</protein>
<feature type="region of interest" description="Disordered" evidence="1">
    <location>
        <begin position="770"/>
        <end position="880"/>
    </location>
</feature>
<feature type="region of interest" description="Disordered" evidence="1">
    <location>
        <begin position="338"/>
        <end position="361"/>
    </location>
</feature>
<accession>A0A3P9KHN5</accession>
<feature type="region of interest" description="Disordered" evidence="1">
    <location>
        <begin position="164"/>
        <end position="183"/>
    </location>
</feature>
<reference evidence="2 3" key="2">
    <citation type="submission" date="2017-04" db="EMBL/GenBank/DDBJ databases">
        <title>CpG methylation of centromeres and impact of large insertions on vertebrate speciation.</title>
        <authorList>
            <person name="Ichikawa K."/>
            <person name="Yoshimura J."/>
            <person name="Morishita S."/>
        </authorList>
    </citation>
    <scope>NUCLEOTIDE SEQUENCE</scope>
    <source>
        <strain evidence="2 3">HNI</strain>
    </source>
</reference>
<feature type="compositionally biased region" description="Polar residues" evidence="1">
    <location>
        <begin position="770"/>
        <end position="780"/>
    </location>
</feature>
<sequence>MYSVEDLLISHGYKLPKNSASSTQTPVPTSLSHQPPPSSPPSYSKHHEALESRHGPRTANGYERGPAGAFGSISGTRQPQAYGGSSPNNNNNEPRERSQTKQEGESRGHADSHSLGESLTLDSGFSDGSKAPQALSKDVSYWRRRGQDFTVLLDYADLTESYGGVQGDCNRPEGQKARGQELSTEDRQRFAQERQRWAAQAQAQAKAQAQAQAQARSREREAALHQWRMAAERKCHSLGTEEWNPAVIFGRQLSQSEGERWAQDQHRLHARTPDGMVVHPRTKVKSQSLPRMVQPESLQYIDVVSSGQELYKRVNGHPFAHHQLYRAPRWAENGRPASANQLSITPKPRFTRPPRPPSYEMHQQIRGSCEVLSGRESVIPQARDRTPIPMSRPTDPHLDYFAQDSGPPGYIPPPSYKRVPIMGGGLRGYGEIGVDYRYRGNMYQQIHVAPDGSHWFIRHPASSWPHPQRERSLSSQKQLCPIYSNQEHSTGSVQYIPFDDPRIRHISSALGGNSLTDADKIRHIRKELPSVTVSESATNDSAFLPPPLGPFITAKPAGEANQISPSDFDNDNKRWRSDLHKQTVDNFPAPDQNLNNRHLRNQLPTPSSSSAFQVPLPRTSPRQGSRSDQIFAETITQVKKIAPDSGPENYRNTKRRVSETIFCLVSVPLHTPTNISKDLVADQNNNEAIPNLTMTKTDTFAVGLKESLNIRSKSVNEMPIKSCYSHFHTSSTSSMRNYKRAPLRKEIIDAWALQANEDLCYARSWPGNQYRNQETQTGSPLTVVKSPEPQSPPRGEELALSASNATTDLDVRSDSSASYGYPMAGQKHLNPSSNSAFSRLSPAQMPTQQDSPQQPSSPSKASVQSDQQPSSPQKISSPDSAEHVVFGQFLLKPVNRRPCDAIGELETINKEMEETISKRPIIGLTTGDLDGFHKKLACLKSEAHFTCPEPGREAISLPPLHKDEPNNIKKRSKSFASTADLESMDTNSAFSRAQANHIHPTNKLSTLVIQEPREDSLLSPVSSNNELNQHCRQDIPVPQESLLRNVGLTVYTESTSRPMQRSRSAPFPLDHEGPTPSMSISLETRSGLVKTSCSLDLTSNEKPRDWLNSEKTATSDKKVVCLNGSISRSGNESCQPLLTESLPQRKTKEVSFAFENEVDKKYALPEPLTYKNDSTITDKHLESLLIQEKAKTLPVEDLSKLYEIKCAVGIPENESIEERAARILGISVPVGALGVGDKHIDDNQVDLDTSPREKRPSPKEETKNAKECEEVKEELLLIQTPTTVQVKVTGSGDDQEEHKDDKEKHNSKHRDHQGTEIRAGTENPEIPPSNLLLSLPVTAVEKPAVSASHGDKKGKSGASKVIESIQDKLNSSYGTPLALSSTERRARFKELDSVSRIRRLSLKGPDSVIEVISKDTNVSIEECEASKEIKLNVEQQPAKQVKEEKQEQELQDENENGQVCLGNPERKKEENIRETTEKRQSEEEIAFEIALKANREQSNNSHYELKMEEAELELEIVERDTENPSEVTKEERNTTGATRAEPTHSAEARPVPKPKQRTKLQKPPLLPKPRSVPKREITLPVSLSSGTCGHSNAEEEEEEEKLSVSDSYDPSRVERV</sequence>
<feature type="region of interest" description="Disordered" evidence="1">
    <location>
        <begin position="1435"/>
        <end position="1483"/>
    </location>
</feature>
<reference evidence="2" key="3">
    <citation type="submission" date="2025-08" db="UniProtKB">
        <authorList>
            <consortium name="Ensembl"/>
        </authorList>
    </citation>
    <scope>IDENTIFICATION</scope>
    <source>
        <strain evidence="2">HNI</strain>
    </source>
</reference>
<dbReference type="Proteomes" id="UP000265180">
    <property type="component" value="Chromosome 20"/>
</dbReference>
<dbReference type="InterPro" id="IPR028221">
    <property type="entry name" value="JCAD"/>
</dbReference>
<feature type="compositionally biased region" description="Basic and acidic residues" evidence="1">
    <location>
        <begin position="1516"/>
        <end position="1533"/>
    </location>
</feature>
<reference key="1">
    <citation type="journal article" date="2007" name="Nature">
        <title>The medaka draft genome and insights into vertebrate genome evolution.</title>
        <authorList>
            <person name="Kasahara M."/>
            <person name="Naruse K."/>
            <person name="Sasaki S."/>
            <person name="Nakatani Y."/>
            <person name="Qu W."/>
            <person name="Ahsan B."/>
            <person name="Yamada T."/>
            <person name="Nagayasu Y."/>
            <person name="Doi K."/>
            <person name="Kasai Y."/>
            <person name="Jindo T."/>
            <person name="Kobayashi D."/>
            <person name="Shimada A."/>
            <person name="Toyoda A."/>
            <person name="Kuroki Y."/>
            <person name="Fujiyama A."/>
            <person name="Sasaki T."/>
            <person name="Shimizu A."/>
            <person name="Asakawa S."/>
            <person name="Shimizu N."/>
            <person name="Hashimoto S."/>
            <person name="Yang J."/>
            <person name="Lee Y."/>
            <person name="Matsushima K."/>
            <person name="Sugano S."/>
            <person name="Sakaizumi M."/>
            <person name="Narita T."/>
            <person name="Ohishi K."/>
            <person name="Haga S."/>
            <person name="Ohta F."/>
            <person name="Nomoto H."/>
            <person name="Nogata K."/>
            <person name="Morishita T."/>
            <person name="Endo T."/>
            <person name="Shin-I T."/>
            <person name="Takeda H."/>
            <person name="Morishita S."/>
            <person name="Kohara Y."/>
        </authorList>
    </citation>
    <scope>NUCLEOTIDE SEQUENCE [LARGE SCALE GENOMIC DNA]</scope>
    <source>
        <strain>Hd-rR</strain>
    </source>
</reference>
<feature type="region of interest" description="Disordered" evidence="1">
    <location>
        <begin position="1282"/>
        <end position="1330"/>
    </location>
</feature>
<evidence type="ECO:0000313" key="2">
    <source>
        <dbReference type="Ensembl" id="ENSORLP00020007829.1"/>
    </source>
</evidence>
<dbReference type="PANTHER" id="PTHR34757:SF2">
    <property type="entry name" value="JUNCTIONAL CADHERIN 5-ASSOCIATED A"/>
    <property type="match status" value="1"/>
</dbReference>
<feature type="region of interest" description="Disordered" evidence="1">
    <location>
        <begin position="1053"/>
        <end position="1074"/>
    </location>
</feature>
<feature type="compositionally biased region" description="Polar residues" evidence="1">
    <location>
        <begin position="1581"/>
        <end position="1590"/>
    </location>
</feature>
<feature type="compositionally biased region" description="Basic and acidic residues" evidence="1">
    <location>
        <begin position="93"/>
        <end position="114"/>
    </location>
</feature>
<reference evidence="2" key="4">
    <citation type="submission" date="2025-09" db="UniProtKB">
        <authorList>
            <consortium name="Ensembl"/>
        </authorList>
    </citation>
    <scope>IDENTIFICATION</scope>
    <source>
        <strain evidence="2">HNI</strain>
    </source>
</reference>
<feature type="compositionally biased region" description="Basic and acidic residues" evidence="1">
    <location>
        <begin position="1249"/>
        <end position="1270"/>
    </location>
</feature>
<dbReference type="PANTHER" id="PTHR34757">
    <property type="entry name" value="JUNCTIONAL PROTEIN ASSOCIATED WITH CORONARY ARTERY DISEASE"/>
    <property type="match status" value="1"/>
</dbReference>
<feature type="compositionally biased region" description="Low complexity" evidence="1">
    <location>
        <begin position="844"/>
        <end position="879"/>
    </location>
</feature>
<dbReference type="Pfam" id="PF15351">
    <property type="entry name" value="JCAD"/>
    <property type="match status" value="3"/>
</dbReference>
<organism evidence="2 3">
    <name type="scientific">Oryzias latipes</name>
    <name type="common">Japanese rice fish</name>
    <name type="synonym">Japanese killifish</name>
    <dbReference type="NCBI Taxonomy" id="8090"/>
    <lineage>
        <taxon>Eukaryota</taxon>
        <taxon>Metazoa</taxon>
        <taxon>Chordata</taxon>
        <taxon>Craniata</taxon>
        <taxon>Vertebrata</taxon>
        <taxon>Euteleostomi</taxon>
        <taxon>Actinopterygii</taxon>
        <taxon>Neopterygii</taxon>
        <taxon>Teleostei</taxon>
        <taxon>Neoteleostei</taxon>
        <taxon>Acanthomorphata</taxon>
        <taxon>Ovalentaria</taxon>
        <taxon>Atherinomorphae</taxon>
        <taxon>Beloniformes</taxon>
        <taxon>Adrianichthyidae</taxon>
        <taxon>Oryziinae</taxon>
        <taxon>Oryzias</taxon>
    </lineage>
</organism>
<evidence type="ECO:0000313" key="3">
    <source>
        <dbReference type="Proteomes" id="UP000265180"/>
    </source>
</evidence>
<feature type="region of interest" description="Disordered" evidence="1">
    <location>
        <begin position="554"/>
        <end position="628"/>
    </location>
</feature>
<feature type="compositionally biased region" description="Basic and acidic residues" evidence="1">
    <location>
        <begin position="570"/>
        <end position="583"/>
    </location>
</feature>
<evidence type="ECO:0000256" key="1">
    <source>
        <dbReference type="SAM" id="MobiDB-lite"/>
    </source>
</evidence>
<dbReference type="GO" id="GO:0005911">
    <property type="term" value="C:cell-cell junction"/>
    <property type="evidence" value="ECO:0007669"/>
    <property type="project" value="InterPro"/>
</dbReference>
<feature type="compositionally biased region" description="Basic and acidic residues" evidence="1">
    <location>
        <begin position="45"/>
        <end position="54"/>
    </location>
</feature>
<feature type="compositionally biased region" description="Basic and acidic residues" evidence="1">
    <location>
        <begin position="1464"/>
        <end position="1482"/>
    </location>
</feature>
<feature type="compositionally biased region" description="Polar residues" evidence="1">
    <location>
        <begin position="18"/>
        <end position="27"/>
    </location>
</feature>
<feature type="compositionally biased region" description="Polar residues" evidence="1">
    <location>
        <begin position="1053"/>
        <end position="1063"/>
    </location>
</feature>
<feature type="compositionally biased region" description="Polar residues" evidence="1">
    <location>
        <begin position="829"/>
        <end position="838"/>
    </location>
</feature>
<feature type="region of interest" description="Disordered" evidence="1">
    <location>
        <begin position="1"/>
        <end position="137"/>
    </location>
</feature>
<feature type="region of interest" description="Disordered" evidence="1">
    <location>
        <begin position="1514"/>
        <end position="1616"/>
    </location>
</feature>
<feature type="compositionally biased region" description="Basic and acidic residues" evidence="1">
    <location>
        <begin position="170"/>
        <end position="183"/>
    </location>
</feature>
<feature type="region of interest" description="Disordered" evidence="1">
    <location>
        <begin position="1235"/>
        <end position="1270"/>
    </location>
</feature>
<name>A0A3P9KHN5_ORYLA</name>